<accession>A0A0S3F610</accession>
<reference evidence="1 2" key="1">
    <citation type="submission" date="2015-11" db="EMBL/GenBank/DDBJ databases">
        <title>A Two-component Flavoprotein Monooxygenase System MeaXY Responsible for para-Hydroxylation of 2-Methyl-6-ethylaniline and 2,6-Diethylaniline in Sphingobium baderi DE-13.</title>
        <authorList>
            <person name="Cheng M."/>
            <person name="Meng Q."/>
            <person name="Yang Y."/>
            <person name="Chu C."/>
            <person name="Yan X."/>
            <person name="He J."/>
            <person name="Li S."/>
        </authorList>
    </citation>
    <scope>NUCLEOTIDE SEQUENCE [LARGE SCALE GENOMIC DNA]</scope>
    <source>
        <strain evidence="1 2">DE-13</strain>
        <plasmid evidence="2">Plasmid pDE2</plasmid>
    </source>
</reference>
<keyword evidence="2" id="KW-1185">Reference proteome</keyword>
<dbReference type="Proteomes" id="UP000056968">
    <property type="component" value="Plasmid pDE2"/>
</dbReference>
<dbReference type="KEGG" id="sbd:ATN00_21350"/>
<evidence type="ECO:0000313" key="2">
    <source>
        <dbReference type="Proteomes" id="UP000056968"/>
    </source>
</evidence>
<dbReference type="EMBL" id="CP013266">
    <property type="protein sequence ID" value="ALR23047.1"/>
    <property type="molecule type" value="Genomic_DNA"/>
</dbReference>
<geneLocation type="plasmid" evidence="1 2">
    <name>pDE2</name>
</geneLocation>
<name>A0A0S3F610_9SPHN</name>
<proteinExistence type="predicted"/>
<gene>
    <name evidence="1" type="ORF">ATN00_21350</name>
</gene>
<keyword evidence="1" id="KW-0614">Plasmid</keyword>
<evidence type="ECO:0000313" key="1">
    <source>
        <dbReference type="EMBL" id="ALR23047.1"/>
    </source>
</evidence>
<dbReference type="RefSeq" id="WP_017980894.1">
    <property type="nucleotide sequence ID" value="NZ_CP013266.1"/>
</dbReference>
<sequence length="65" mass="7089">MPKDRTKWRADRGSRALKRIAEIETSITVLTDDDLLDLADIFSGGDSAIGEIAALEMAKRNISLG</sequence>
<protein>
    <submittedName>
        <fullName evidence="1">Uncharacterized protein</fullName>
    </submittedName>
</protein>
<organism evidence="1 2">
    <name type="scientific">Sphingobium baderi</name>
    <dbReference type="NCBI Taxonomy" id="1332080"/>
    <lineage>
        <taxon>Bacteria</taxon>
        <taxon>Pseudomonadati</taxon>
        <taxon>Pseudomonadota</taxon>
        <taxon>Alphaproteobacteria</taxon>
        <taxon>Sphingomonadales</taxon>
        <taxon>Sphingomonadaceae</taxon>
        <taxon>Sphingobium</taxon>
    </lineage>
</organism>
<dbReference type="AlphaFoldDB" id="A0A0S3F610"/>